<dbReference type="Proteomes" id="UP000277007">
    <property type="component" value="Unassembled WGS sequence"/>
</dbReference>
<dbReference type="InterPro" id="IPR000835">
    <property type="entry name" value="HTH_MarR-typ"/>
</dbReference>
<evidence type="ECO:0000256" key="3">
    <source>
        <dbReference type="ARBA" id="ARBA00023163"/>
    </source>
</evidence>
<gene>
    <name evidence="5" type="ORF">EJ903_13915</name>
</gene>
<dbReference type="Gene3D" id="1.10.10.10">
    <property type="entry name" value="Winged helix-like DNA-binding domain superfamily/Winged helix DNA-binding domain"/>
    <property type="match status" value="1"/>
</dbReference>
<dbReference type="InterPro" id="IPR023187">
    <property type="entry name" value="Tscrpt_reg_MarR-type_CS"/>
</dbReference>
<dbReference type="SUPFAM" id="SSF46785">
    <property type="entry name" value="Winged helix' DNA-binding domain"/>
    <property type="match status" value="1"/>
</dbReference>
<evidence type="ECO:0000313" key="6">
    <source>
        <dbReference type="Proteomes" id="UP000277007"/>
    </source>
</evidence>
<evidence type="ECO:0000313" key="5">
    <source>
        <dbReference type="EMBL" id="RTR19130.1"/>
    </source>
</evidence>
<dbReference type="EMBL" id="RXMA01000012">
    <property type="protein sequence ID" value="RTR19130.1"/>
    <property type="molecule type" value="Genomic_DNA"/>
</dbReference>
<keyword evidence="1" id="KW-0805">Transcription regulation</keyword>
<dbReference type="GO" id="GO:0003677">
    <property type="term" value="F:DNA binding"/>
    <property type="evidence" value="ECO:0007669"/>
    <property type="project" value="UniProtKB-KW"/>
</dbReference>
<dbReference type="InterPro" id="IPR036388">
    <property type="entry name" value="WH-like_DNA-bd_sf"/>
</dbReference>
<organism evidence="5 6">
    <name type="scientific">Azospirillum griseum</name>
    <dbReference type="NCBI Taxonomy" id="2496639"/>
    <lineage>
        <taxon>Bacteria</taxon>
        <taxon>Pseudomonadati</taxon>
        <taxon>Pseudomonadota</taxon>
        <taxon>Alphaproteobacteria</taxon>
        <taxon>Rhodospirillales</taxon>
        <taxon>Azospirillaceae</taxon>
        <taxon>Azospirillum</taxon>
    </lineage>
</organism>
<dbReference type="PANTHER" id="PTHR33164">
    <property type="entry name" value="TRANSCRIPTIONAL REGULATOR, MARR FAMILY"/>
    <property type="match status" value="1"/>
</dbReference>
<keyword evidence="2" id="KW-0238">DNA-binding</keyword>
<accession>A0A431VG38</accession>
<keyword evidence="6" id="KW-1185">Reference proteome</keyword>
<sequence>MTGAIDRRLVYLLNVGHRRLQRWIQARTADSGVTAAQSGVLFHLARQDGALIGEVGQALDAAPSAMSGLADRMVESGLIERRPDRRDGRAWRLFLTPAGRRALVEAKNGLADINARLSAGFSEEEMQVVARWLSSLPGKFPSDQDR</sequence>
<dbReference type="AlphaFoldDB" id="A0A431VG38"/>
<dbReference type="InterPro" id="IPR039422">
    <property type="entry name" value="MarR/SlyA-like"/>
</dbReference>
<dbReference type="Pfam" id="PF12802">
    <property type="entry name" value="MarR_2"/>
    <property type="match status" value="1"/>
</dbReference>
<dbReference type="PANTHER" id="PTHR33164:SF107">
    <property type="entry name" value="TRANSCRIPTIONAL REGULATORY PROTEIN"/>
    <property type="match status" value="1"/>
</dbReference>
<dbReference type="OrthoDB" id="5974674at2"/>
<proteinExistence type="predicted"/>
<comment type="caution">
    <text evidence="5">The sequence shown here is derived from an EMBL/GenBank/DDBJ whole genome shotgun (WGS) entry which is preliminary data.</text>
</comment>
<dbReference type="GO" id="GO:0003700">
    <property type="term" value="F:DNA-binding transcription factor activity"/>
    <property type="evidence" value="ECO:0007669"/>
    <property type="project" value="InterPro"/>
</dbReference>
<reference evidence="5 6" key="1">
    <citation type="submission" date="2018-12" db="EMBL/GenBank/DDBJ databases">
        <authorList>
            <person name="Yang Y."/>
        </authorList>
    </citation>
    <scope>NUCLEOTIDE SEQUENCE [LARGE SCALE GENOMIC DNA]</scope>
    <source>
        <strain evidence="5 6">L-25-5w-1</strain>
    </source>
</reference>
<keyword evidence="3" id="KW-0804">Transcription</keyword>
<evidence type="ECO:0000256" key="1">
    <source>
        <dbReference type="ARBA" id="ARBA00023015"/>
    </source>
</evidence>
<evidence type="ECO:0000256" key="2">
    <source>
        <dbReference type="ARBA" id="ARBA00023125"/>
    </source>
</evidence>
<dbReference type="PROSITE" id="PS01117">
    <property type="entry name" value="HTH_MARR_1"/>
    <property type="match status" value="1"/>
</dbReference>
<protein>
    <submittedName>
        <fullName evidence="5">MarR family transcriptional regulator</fullName>
    </submittedName>
</protein>
<dbReference type="InterPro" id="IPR036390">
    <property type="entry name" value="WH_DNA-bd_sf"/>
</dbReference>
<dbReference type="PROSITE" id="PS50995">
    <property type="entry name" value="HTH_MARR_2"/>
    <property type="match status" value="1"/>
</dbReference>
<dbReference type="GO" id="GO:0006950">
    <property type="term" value="P:response to stress"/>
    <property type="evidence" value="ECO:0007669"/>
    <property type="project" value="TreeGrafter"/>
</dbReference>
<dbReference type="SMART" id="SM00347">
    <property type="entry name" value="HTH_MARR"/>
    <property type="match status" value="1"/>
</dbReference>
<dbReference type="RefSeq" id="WP_126616372.1">
    <property type="nucleotide sequence ID" value="NZ_JBHUCY010000030.1"/>
</dbReference>
<name>A0A431VG38_9PROT</name>
<evidence type="ECO:0000259" key="4">
    <source>
        <dbReference type="PROSITE" id="PS50995"/>
    </source>
</evidence>
<feature type="domain" description="HTH marR-type" evidence="4">
    <location>
        <begin position="6"/>
        <end position="138"/>
    </location>
</feature>